<protein>
    <recommendedName>
        <fullName evidence="4">Secreted protein</fullName>
    </recommendedName>
</protein>
<feature type="signal peptide" evidence="1">
    <location>
        <begin position="1"/>
        <end position="24"/>
    </location>
</feature>
<comment type="caution">
    <text evidence="2">The sequence shown here is derived from an EMBL/GenBank/DDBJ whole genome shotgun (WGS) entry which is preliminary data.</text>
</comment>
<dbReference type="RefSeq" id="WP_206230336.1">
    <property type="nucleotide sequence ID" value="NZ_JAFIWB010000019.1"/>
</dbReference>
<proteinExistence type="predicted"/>
<dbReference type="EMBL" id="JAFIWB010000019">
    <property type="protein sequence ID" value="MBN6103582.1"/>
    <property type="molecule type" value="Genomic_DNA"/>
</dbReference>
<dbReference type="PROSITE" id="PS51257">
    <property type="entry name" value="PROKAR_LIPOPROTEIN"/>
    <property type="match status" value="1"/>
</dbReference>
<accession>A0ABS3B4U7</accession>
<keyword evidence="1" id="KW-0732">Signal</keyword>
<sequence length="205" mass="22153">MELLPKLFLLTASFAAACPAAAIADDDEDEDEQARVNPDNQARIRFFGQAVIGLEFYRNTMCYGGDAESETPSSSGFGGAFGSKKNISLGMPVTPNVTNLKQRNGILAKAFYREYAITAGEPIAIHASYYETTGSSPYFTSPNGISRGCDDFGVSFVPEKGQDYEVALDLSRQYCHLTISRISETSDGVALAPVELKDAQECSDE</sequence>
<organism evidence="2 3">
    <name type="scientific">Xanthomonas bonasiae</name>
    <dbReference type="NCBI Taxonomy" id="2810351"/>
    <lineage>
        <taxon>Bacteria</taxon>
        <taxon>Pseudomonadati</taxon>
        <taxon>Pseudomonadota</taxon>
        <taxon>Gammaproteobacteria</taxon>
        <taxon>Lysobacterales</taxon>
        <taxon>Lysobacteraceae</taxon>
        <taxon>Xanthomonas</taxon>
    </lineage>
</organism>
<reference evidence="2 3" key="1">
    <citation type="submission" date="2021-02" db="EMBL/GenBank/DDBJ databases">
        <title>Taxonomically Unique Crown Gall-Associated Xanthomonas Stains Have Deficiency in Virulence Repertories.</title>
        <authorList>
            <person name="Mafakheri H."/>
            <person name="Taghavi S.M."/>
            <person name="Dimkic I."/>
            <person name="Nemanja K."/>
            <person name="Osdaghi E."/>
        </authorList>
    </citation>
    <scope>NUCLEOTIDE SEQUENCE [LARGE SCALE GENOMIC DNA]</scope>
    <source>
        <strain evidence="2 3">FX4</strain>
    </source>
</reference>
<gene>
    <name evidence="2" type="ORF">JR064_15545</name>
</gene>
<evidence type="ECO:0000256" key="1">
    <source>
        <dbReference type="SAM" id="SignalP"/>
    </source>
</evidence>
<evidence type="ECO:0008006" key="4">
    <source>
        <dbReference type="Google" id="ProtNLM"/>
    </source>
</evidence>
<keyword evidence="3" id="KW-1185">Reference proteome</keyword>
<feature type="chain" id="PRO_5045958996" description="Secreted protein" evidence="1">
    <location>
        <begin position="25"/>
        <end position="205"/>
    </location>
</feature>
<name>A0ABS3B4U7_9XANT</name>
<evidence type="ECO:0000313" key="3">
    <source>
        <dbReference type="Proteomes" id="UP000695802"/>
    </source>
</evidence>
<evidence type="ECO:0000313" key="2">
    <source>
        <dbReference type="EMBL" id="MBN6103582.1"/>
    </source>
</evidence>
<dbReference type="Proteomes" id="UP000695802">
    <property type="component" value="Unassembled WGS sequence"/>
</dbReference>